<evidence type="ECO:0000313" key="2">
    <source>
        <dbReference type="EMBL" id="KAK1854252.1"/>
    </source>
</evidence>
<comment type="caution">
    <text evidence="2">The sequence shown here is derived from an EMBL/GenBank/DDBJ whole genome shotgun (WGS) entry which is preliminary data.</text>
</comment>
<protein>
    <submittedName>
        <fullName evidence="2">Uncharacterized protein</fullName>
    </submittedName>
</protein>
<dbReference type="Proteomes" id="UP001243330">
    <property type="component" value="Unassembled WGS sequence"/>
</dbReference>
<evidence type="ECO:0000256" key="1">
    <source>
        <dbReference type="SAM" id="MobiDB-lite"/>
    </source>
</evidence>
<feature type="region of interest" description="Disordered" evidence="1">
    <location>
        <begin position="164"/>
        <end position="233"/>
    </location>
</feature>
<gene>
    <name evidence="2" type="ORF">CCHR01_03104</name>
</gene>
<proteinExistence type="predicted"/>
<feature type="compositionally biased region" description="Basic and acidic residues" evidence="1">
    <location>
        <begin position="175"/>
        <end position="187"/>
    </location>
</feature>
<name>A0AAD9ENV8_9PEZI</name>
<reference evidence="2" key="1">
    <citation type="submission" date="2023-01" db="EMBL/GenBank/DDBJ databases">
        <title>Colletotrichum chrysophilum M932 genome sequence.</title>
        <authorList>
            <person name="Baroncelli R."/>
        </authorList>
    </citation>
    <scope>NUCLEOTIDE SEQUENCE</scope>
    <source>
        <strain evidence="2">M932</strain>
    </source>
</reference>
<feature type="region of interest" description="Disordered" evidence="1">
    <location>
        <begin position="1"/>
        <end position="44"/>
    </location>
</feature>
<organism evidence="2 3">
    <name type="scientific">Colletotrichum chrysophilum</name>
    <dbReference type="NCBI Taxonomy" id="1836956"/>
    <lineage>
        <taxon>Eukaryota</taxon>
        <taxon>Fungi</taxon>
        <taxon>Dikarya</taxon>
        <taxon>Ascomycota</taxon>
        <taxon>Pezizomycotina</taxon>
        <taxon>Sordariomycetes</taxon>
        <taxon>Hypocreomycetidae</taxon>
        <taxon>Glomerellales</taxon>
        <taxon>Glomerellaceae</taxon>
        <taxon>Colletotrichum</taxon>
        <taxon>Colletotrichum gloeosporioides species complex</taxon>
    </lineage>
</organism>
<dbReference type="EMBL" id="JAQOWY010000040">
    <property type="protein sequence ID" value="KAK1854252.1"/>
    <property type="molecule type" value="Genomic_DNA"/>
</dbReference>
<evidence type="ECO:0000313" key="3">
    <source>
        <dbReference type="Proteomes" id="UP001243330"/>
    </source>
</evidence>
<sequence>MSRDREEKAGPGKGASTSILASHPSKPVLRAIRNSPATSLSRRTRAQPVISIPFSQVAATIPGQQANCLPQCDPSQTTIHRDPRKVNKTEEFPLHDGVSDGSIRISAPSRTLQNTLATSISLNFFDAILFHPPPSLPPTPDIGRIWNLTSAKSSRHLTWLLQNSQGARQQTRTRRGMDATLPKERSLRIATSHQKIETSPDLGLSPRPPSPGGGSSGTRLSRANTRCWTASTDTTPSRLDIYTQMG</sequence>
<dbReference type="AlphaFoldDB" id="A0AAD9ENV8"/>
<keyword evidence="3" id="KW-1185">Reference proteome</keyword>
<accession>A0AAD9ENV8</accession>
<feature type="compositionally biased region" description="Basic and acidic residues" evidence="1">
    <location>
        <begin position="1"/>
        <end position="10"/>
    </location>
</feature>
<feature type="compositionally biased region" description="Polar residues" evidence="1">
    <location>
        <begin position="223"/>
        <end position="233"/>
    </location>
</feature>